<dbReference type="GO" id="GO:0008652">
    <property type="term" value="P:amino acid biosynthetic process"/>
    <property type="evidence" value="ECO:0007669"/>
    <property type="project" value="UniProtKB-KW"/>
</dbReference>
<dbReference type="EMBL" id="JACXAH010000002">
    <property type="protein sequence ID" value="MBD1371224.1"/>
    <property type="molecule type" value="Genomic_DNA"/>
</dbReference>
<comment type="cofactor">
    <cofactor evidence="7">
        <name>Mg(2+)</name>
        <dbReference type="ChEBI" id="CHEBI:18420"/>
    </cofactor>
    <text evidence="7">Binds 1 Mg(2+) ion per subunit.</text>
</comment>
<dbReference type="Gene3D" id="3.40.50.300">
    <property type="entry name" value="P-loop containing nucleotide triphosphate hydrolases"/>
    <property type="match status" value="1"/>
</dbReference>
<dbReference type="Proteomes" id="UP000661691">
    <property type="component" value="Unassembled WGS sequence"/>
</dbReference>
<keyword evidence="7" id="KW-0963">Cytoplasm</keyword>
<keyword evidence="7" id="KW-0460">Magnesium</keyword>
<evidence type="ECO:0000256" key="3">
    <source>
        <dbReference type="ARBA" id="ARBA00022741"/>
    </source>
</evidence>
<dbReference type="EC" id="2.7.1.71" evidence="7"/>
<evidence type="ECO:0000256" key="1">
    <source>
        <dbReference type="ARBA" id="ARBA00022605"/>
    </source>
</evidence>
<feature type="binding site" evidence="7">
    <location>
        <position position="19"/>
    </location>
    <ligand>
        <name>Mg(2+)</name>
        <dbReference type="ChEBI" id="CHEBI:18420"/>
    </ligand>
</feature>
<feature type="binding site" evidence="7">
    <location>
        <position position="61"/>
    </location>
    <ligand>
        <name>substrate</name>
    </ligand>
</feature>
<comment type="catalytic activity">
    <reaction evidence="7">
        <text>shikimate + ATP = 3-phosphoshikimate + ADP + H(+)</text>
        <dbReference type="Rhea" id="RHEA:13121"/>
        <dbReference type="ChEBI" id="CHEBI:15378"/>
        <dbReference type="ChEBI" id="CHEBI:30616"/>
        <dbReference type="ChEBI" id="CHEBI:36208"/>
        <dbReference type="ChEBI" id="CHEBI:145989"/>
        <dbReference type="ChEBI" id="CHEBI:456216"/>
        <dbReference type="EC" id="2.7.1.71"/>
    </reaction>
</comment>
<protein>
    <recommendedName>
        <fullName evidence="7">Shikimate kinase</fullName>
        <shortName evidence="7">SK</shortName>
        <ecNumber evidence="7">2.7.1.71</ecNumber>
    </recommendedName>
</protein>
<feature type="binding site" evidence="7">
    <location>
        <position position="83"/>
    </location>
    <ligand>
        <name>substrate</name>
    </ligand>
</feature>
<comment type="pathway">
    <text evidence="7">Metabolic intermediate biosynthesis; chorismate biosynthesis; chorismate from D-erythrose 4-phosphate and phosphoenolpyruvate: step 5/7.</text>
</comment>
<feature type="binding site" evidence="7">
    <location>
        <position position="141"/>
    </location>
    <ligand>
        <name>substrate</name>
    </ligand>
</feature>
<feature type="binding site" evidence="7">
    <location>
        <position position="122"/>
    </location>
    <ligand>
        <name>ATP</name>
        <dbReference type="ChEBI" id="CHEBI:30616"/>
    </ligand>
</feature>
<feature type="binding site" evidence="7">
    <location>
        <begin position="15"/>
        <end position="20"/>
    </location>
    <ligand>
        <name>ATP</name>
        <dbReference type="ChEBI" id="CHEBI:30616"/>
    </ligand>
</feature>
<keyword evidence="3 7" id="KW-0547">Nucleotide-binding</keyword>
<dbReference type="PANTHER" id="PTHR21087:SF16">
    <property type="entry name" value="SHIKIMATE KINASE 1, CHLOROPLASTIC"/>
    <property type="match status" value="1"/>
</dbReference>
<dbReference type="AlphaFoldDB" id="A0A926N4Z2"/>
<dbReference type="SUPFAM" id="SSF52540">
    <property type="entry name" value="P-loop containing nucleoside triphosphate hydrolases"/>
    <property type="match status" value="1"/>
</dbReference>
<dbReference type="InterPro" id="IPR031322">
    <property type="entry name" value="Shikimate/glucono_kinase"/>
</dbReference>
<keyword evidence="9" id="KW-1185">Reference proteome</keyword>
<evidence type="ECO:0000313" key="9">
    <source>
        <dbReference type="Proteomes" id="UP000661691"/>
    </source>
</evidence>
<keyword evidence="7" id="KW-0479">Metal-binding</keyword>
<dbReference type="GO" id="GO:0004765">
    <property type="term" value="F:shikimate kinase activity"/>
    <property type="evidence" value="ECO:0007669"/>
    <property type="project" value="UniProtKB-UniRule"/>
</dbReference>
<dbReference type="GO" id="GO:0009073">
    <property type="term" value="P:aromatic amino acid family biosynthetic process"/>
    <property type="evidence" value="ECO:0007669"/>
    <property type="project" value="UniProtKB-KW"/>
</dbReference>
<dbReference type="GO" id="GO:0000287">
    <property type="term" value="F:magnesium ion binding"/>
    <property type="evidence" value="ECO:0007669"/>
    <property type="project" value="UniProtKB-UniRule"/>
</dbReference>
<dbReference type="PRINTS" id="PR01100">
    <property type="entry name" value="SHIKIMTKNASE"/>
</dbReference>
<comment type="subunit">
    <text evidence="7">Monomer.</text>
</comment>
<evidence type="ECO:0000313" key="8">
    <source>
        <dbReference type="EMBL" id="MBD1371224.1"/>
    </source>
</evidence>
<gene>
    <name evidence="7" type="primary">aroK</name>
    <name evidence="8" type="ORF">IC620_02480</name>
</gene>
<dbReference type="GO" id="GO:0005829">
    <property type="term" value="C:cytosol"/>
    <property type="evidence" value="ECO:0007669"/>
    <property type="project" value="TreeGrafter"/>
</dbReference>
<comment type="function">
    <text evidence="7">Catalyzes the specific phosphorylation of the 3-hydroxyl group of shikimic acid using ATP as a cosubstrate.</text>
</comment>
<feature type="binding site" evidence="7">
    <location>
        <position position="37"/>
    </location>
    <ligand>
        <name>substrate</name>
    </ligand>
</feature>
<comment type="caution">
    <text evidence="8">The sequence shown here is derived from an EMBL/GenBank/DDBJ whole genome shotgun (WGS) entry which is preliminary data.</text>
</comment>
<dbReference type="HAMAP" id="MF_00109">
    <property type="entry name" value="Shikimate_kinase"/>
    <property type="match status" value="1"/>
</dbReference>
<evidence type="ECO:0000256" key="6">
    <source>
        <dbReference type="ARBA" id="ARBA00023141"/>
    </source>
</evidence>
<dbReference type="CDD" id="cd00464">
    <property type="entry name" value="SK"/>
    <property type="match status" value="1"/>
</dbReference>
<dbReference type="PANTHER" id="PTHR21087">
    <property type="entry name" value="SHIKIMATE KINASE"/>
    <property type="match status" value="1"/>
</dbReference>
<dbReference type="Pfam" id="PF01202">
    <property type="entry name" value="SKI"/>
    <property type="match status" value="1"/>
</dbReference>
<name>A0A926N4Z2_9BACL</name>
<dbReference type="GO" id="GO:0009423">
    <property type="term" value="P:chorismate biosynthetic process"/>
    <property type="evidence" value="ECO:0007669"/>
    <property type="project" value="UniProtKB-UniRule"/>
</dbReference>
<evidence type="ECO:0000256" key="7">
    <source>
        <dbReference type="HAMAP-Rule" id="MF_00109"/>
    </source>
</evidence>
<sequence length="175" mass="19721">MQDGKRHLILIGFMGTGKSTVGKAVAELLQVPWRDTDLSLETEWGHSIPEYFKRYGENAFRQAETGMLAKCLAEKPAVITTGGGIVLHPGNRDLMIQNGYVIHLQADANTIIKRVKQDDPKRPLLAGNQVEKKVQELMQEREGYYDFADFTIDTTASSLQKIINEVVQYWQKQAV</sequence>
<comment type="subcellular location">
    <subcellularLocation>
        <location evidence="7">Cytoplasm</location>
    </subcellularLocation>
</comment>
<keyword evidence="6 7" id="KW-0057">Aromatic amino acid biosynthesis</keyword>
<reference evidence="9" key="1">
    <citation type="submission" date="2022-10" db="EMBL/GenBank/DDBJ databases">
        <title>A novel bacterium of genus Hazenella, isolated from South China Sea.</title>
        <authorList>
            <person name="Huang H."/>
            <person name="Mo K."/>
            <person name="Hu Y."/>
        </authorList>
    </citation>
    <scope>NUCLEOTIDE SEQUENCE [LARGE SCALE GENOMIC DNA]</scope>
    <source>
        <strain evidence="9">IB182357</strain>
    </source>
</reference>
<keyword evidence="4 7" id="KW-0418">Kinase</keyword>
<accession>A0A926N4Z2</accession>
<comment type="caution">
    <text evidence="7">Lacks conserved residue(s) required for the propagation of feature annotation.</text>
</comment>
<organism evidence="8 9">
    <name type="scientific">Polycladospora coralii</name>
    <dbReference type="NCBI Taxonomy" id="2771432"/>
    <lineage>
        <taxon>Bacteria</taxon>
        <taxon>Bacillati</taxon>
        <taxon>Bacillota</taxon>
        <taxon>Bacilli</taxon>
        <taxon>Bacillales</taxon>
        <taxon>Thermoactinomycetaceae</taxon>
        <taxon>Polycladospora</taxon>
    </lineage>
</organism>
<dbReference type="RefSeq" id="WP_191141421.1">
    <property type="nucleotide sequence ID" value="NZ_JACXAH010000002.1"/>
</dbReference>
<keyword evidence="5 7" id="KW-0067">ATP-binding</keyword>
<proteinExistence type="inferred from homology"/>
<comment type="similarity">
    <text evidence="7">Belongs to the shikimate kinase family.</text>
</comment>
<dbReference type="GO" id="GO:0005524">
    <property type="term" value="F:ATP binding"/>
    <property type="evidence" value="ECO:0007669"/>
    <property type="project" value="UniProtKB-UniRule"/>
</dbReference>
<dbReference type="InterPro" id="IPR000623">
    <property type="entry name" value="Shikimate_kinase/TSH1"/>
</dbReference>
<evidence type="ECO:0000256" key="5">
    <source>
        <dbReference type="ARBA" id="ARBA00022840"/>
    </source>
</evidence>
<keyword evidence="2 7" id="KW-0808">Transferase</keyword>
<evidence type="ECO:0000256" key="4">
    <source>
        <dbReference type="ARBA" id="ARBA00022777"/>
    </source>
</evidence>
<keyword evidence="1 7" id="KW-0028">Amino-acid biosynthesis</keyword>
<evidence type="ECO:0000256" key="2">
    <source>
        <dbReference type="ARBA" id="ARBA00022679"/>
    </source>
</evidence>
<dbReference type="InterPro" id="IPR027417">
    <property type="entry name" value="P-loop_NTPase"/>
</dbReference>